<dbReference type="AlphaFoldDB" id="A0A382VQH4"/>
<dbReference type="InterPro" id="IPR019288">
    <property type="entry name" value="3'-5'_exonuclease_PolB-like"/>
</dbReference>
<dbReference type="Pfam" id="PF10108">
    <property type="entry name" value="DNA_pol_B_exo2"/>
    <property type="match status" value="1"/>
</dbReference>
<dbReference type="InterPro" id="IPR036397">
    <property type="entry name" value="RNaseH_sf"/>
</dbReference>
<gene>
    <name evidence="3" type="ORF">METZ01_LOCUS400982</name>
</gene>
<feature type="domain" description="Predicted 3'-5' exonuclease PolB-like" evidence="2">
    <location>
        <begin position="14"/>
        <end position="201"/>
    </location>
</feature>
<dbReference type="Gene3D" id="3.30.420.10">
    <property type="entry name" value="Ribonuclease H-like superfamily/Ribonuclease H"/>
    <property type="match status" value="1"/>
</dbReference>
<dbReference type="EMBL" id="UINC01153418">
    <property type="protein sequence ID" value="SVD48128.1"/>
    <property type="molecule type" value="Genomic_DNA"/>
</dbReference>
<reference evidence="3" key="1">
    <citation type="submission" date="2018-05" db="EMBL/GenBank/DDBJ databases">
        <authorList>
            <person name="Lanie J.A."/>
            <person name="Ng W.-L."/>
            <person name="Kazmierczak K.M."/>
            <person name="Andrzejewski T.M."/>
            <person name="Davidsen T.M."/>
            <person name="Wayne K.J."/>
            <person name="Tettelin H."/>
            <person name="Glass J.I."/>
            <person name="Rusch D."/>
            <person name="Podicherti R."/>
            <person name="Tsui H.-C.T."/>
            <person name="Winkler M.E."/>
        </authorList>
    </citation>
    <scope>NUCLEOTIDE SEQUENCE</scope>
</reference>
<feature type="region of interest" description="Disordered" evidence="1">
    <location>
        <begin position="1"/>
        <end position="24"/>
    </location>
</feature>
<dbReference type="GO" id="GO:0003676">
    <property type="term" value="F:nucleic acid binding"/>
    <property type="evidence" value="ECO:0007669"/>
    <property type="project" value="InterPro"/>
</dbReference>
<evidence type="ECO:0000256" key="1">
    <source>
        <dbReference type="SAM" id="MobiDB-lite"/>
    </source>
</evidence>
<organism evidence="3">
    <name type="scientific">marine metagenome</name>
    <dbReference type="NCBI Taxonomy" id="408172"/>
    <lineage>
        <taxon>unclassified sequences</taxon>
        <taxon>metagenomes</taxon>
        <taxon>ecological metagenomes</taxon>
    </lineage>
</organism>
<accession>A0A382VQH4</accession>
<evidence type="ECO:0000259" key="2">
    <source>
        <dbReference type="Pfam" id="PF10108"/>
    </source>
</evidence>
<dbReference type="InterPro" id="IPR012337">
    <property type="entry name" value="RNaseH-like_sf"/>
</dbReference>
<sequence length="212" mass="23422">EKVGAGEPSLKLVSLPSSPEDPAKADEKAILTAFMKSVGRRKPQLVGYNSAQADVPIIIQRAIVNGLPGFGFSDRPDKPWLGVDYFDSRNSDYNVDLADALGKFRDRPSLHQAATLSGIPGKIDVSGGSVANMWLEGRLPEIVEYNEFDAFTTHLLWARVAHFSGLLSDDAYLREQTLVRELLEEEIAAGKAHLERFVDEWERLQDLTGQSL</sequence>
<protein>
    <recommendedName>
        <fullName evidence="2">Predicted 3'-5' exonuclease PolB-like domain-containing protein</fullName>
    </recommendedName>
</protein>
<feature type="non-terminal residue" evidence="3">
    <location>
        <position position="1"/>
    </location>
</feature>
<dbReference type="SUPFAM" id="SSF53098">
    <property type="entry name" value="Ribonuclease H-like"/>
    <property type="match status" value="1"/>
</dbReference>
<evidence type="ECO:0000313" key="3">
    <source>
        <dbReference type="EMBL" id="SVD48128.1"/>
    </source>
</evidence>
<proteinExistence type="predicted"/>
<feature type="compositionally biased region" description="Low complexity" evidence="1">
    <location>
        <begin position="8"/>
        <end position="18"/>
    </location>
</feature>
<name>A0A382VQH4_9ZZZZ</name>